<dbReference type="Gene3D" id="3.40.50.1820">
    <property type="entry name" value="alpha/beta hydrolase"/>
    <property type="match status" value="2"/>
</dbReference>
<dbReference type="InterPro" id="IPR005674">
    <property type="entry name" value="CocE/Ser_esterase"/>
</dbReference>
<dbReference type="Pfam" id="PF08530">
    <property type="entry name" value="PepX_C"/>
    <property type="match status" value="1"/>
</dbReference>
<dbReference type="InterPro" id="IPR008979">
    <property type="entry name" value="Galactose-bd-like_sf"/>
</dbReference>
<dbReference type="InterPro" id="IPR029058">
    <property type="entry name" value="AB_hydrolase_fold"/>
</dbReference>
<evidence type="ECO:0000259" key="3">
    <source>
        <dbReference type="SMART" id="SM00939"/>
    </source>
</evidence>
<dbReference type="SUPFAM" id="SSF49785">
    <property type="entry name" value="Galactose-binding domain-like"/>
    <property type="match status" value="1"/>
</dbReference>
<dbReference type="InterPro" id="IPR000383">
    <property type="entry name" value="Xaa-Pro-like_dom"/>
</dbReference>
<dbReference type="SMART" id="SM00939">
    <property type="entry name" value="PepX_C"/>
    <property type="match status" value="1"/>
</dbReference>
<dbReference type="GeneID" id="68094043"/>
<dbReference type="EMBL" id="PYSW02000013">
    <property type="protein sequence ID" value="KAG2387255.1"/>
    <property type="molecule type" value="Genomic_DNA"/>
</dbReference>
<evidence type="ECO:0000256" key="2">
    <source>
        <dbReference type="SAM" id="Phobius"/>
    </source>
</evidence>
<keyword evidence="1" id="KW-0378">Hydrolase</keyword>
<evidence type="ECO:0000313" key="5">
    <source>
        <dbReference type="Proteomes" id="UP000816034"/>
    </source>
</evidence>
<name>A0AA88GUP7_NAELO</name>
<gene>
    <name evidence="4" type="ORF">C9374_001587</name>
</gene>
<dbReference type="InterPro" id="IPR013736">
    <property type="entry name" value="Xaa-Pro_dipept_C"/>
</dbReference>
<keyword evidence="2" id="KW-0812">Transmembrane</keyword>
<dbReference type="Gene3D" id="2.60.120.260">
    <property type="entry name" value="Galactose-binding domain-like"/>
    <property type="match status" value="1"/>
</dbReference>
<keyword evidence="2" id="KW-1133">Transmembrane helix</keyword>
<dbReference type="NCBIfam" id="TIGR00976">
    <property type="entry name" value="CocE_NonD"/>
    <property type="match status" value="1"/>
</dbReference>
<dbReference type="GO" id="GO:0008239">
    <property type="term" value="F:dipeptidyl-peptidase activity"/>
    <property type="evidence" value="ECO:0007669"/>
    <property type="project" value="InterPro"/>
</dbReference>
<feature type="domain" description="Xaa-Pro dipeptidyl-peptidase C-terminal" evidence="3">
    <location>
        <begin position="317"/>
        <end position="595"/>
    </location>
</feature>
<dbReference type="RefSeq" id="XP_044551247.1">
    <property type="nucleotide sequence ID" value="XM_044690910.1"/>
</dbReference>
<dbReference type="SUPFAM" id="SSF53474">
    <property type="entry name" value="alpha/beta-Hydrolases"/>
    <property type="match status" value="1"/>
</dbReference>
<organism evidence="4 5">
    <name type="scientific">Naegleria lovaniensis</name>
    <name type="common">Amoeba</name>
    <dbReference type="NCBI Taxonomy" id="51637"/>
    <lineage>
        <taxon>Eukaryota</taxon>
        <taxon>Discoba</taxon>
        <taxon>Heterolobosea</taxon>
        <taxon>Tetramitia</taxon>
        <taxon>Eutetramitia</taxon>
        <taxon>Vahlkampfiidae</taxon>
        <taxon>Naegleria</taxon>
    </lineage>
</organism>
<comment type="caution">
    <text evidence="4">The sequence shown here is derived from an EMBL/GenBank/DDBJ whole genome shotgun (WGS) entry which is preliminary data.</text>
</comment>
<accession>A0AA88GUP7</accession>
<feature type="transmembrane region" description="Helical" evidence="2">
    <location>
        <begin position="21"/>
        <end position="39"/>
    </location>
</feature>
<reference evidence="4 5" key="1">
    <citation type="journal article" date="2018" name="BMC Genomics">
        <title>The genome of Naegleria lovaniensis, the basis for a comparative approach to unravel pathogenicity factors of the human pathogenic amoeba N. fowleri.</title>
        <authorList>
            <person name="Liechti N."/>
            <person name="Schurch N."/>
            <person name="Bruggmann R."/>
            <person name="Wittwer M."/>
        </authorList>
    </citation>
    <scope>NUCLEOTIDE SEQUENCE [LARGE SCALE GENOMIC DNA]</scope>
    <source>
        <strain evidence="4 5">ATCC 30569</strain>
    </source>
</reference>
<proteinExistence type="predicted"/>
<dbReference type="AlphaFoldDB" id="A0AA88GUP7"/>
<keyword evidence="5" id="KW-1185">Reference proteome</keyword>
<sequence length="631" mass="71868">MWPGISHQQQSMPKAAFVRPPSFLVCCSLVVFAFLSIIIQCLELQIPKDANNKHAFNLTQQQQQLLNFSIPVTPPANLFTVVKFPEFNLNGKTKLDLVLEKTPYGTKTLSLEETVFTNAQFAYAGQDNRGCHQSSGNYSIWRTETIDTQQTIEFLMTELQDRLSGKVFSYGASADAISAYFQPRVKSPYLAGQCLVVGTANVHKFVYQNGAFRQQDISMWLQHLARQPQSLPIIMEHEGMSEFWESNTLRSGENVTFPSLHMGGWNDLFLDGTMNAFKMYRANRPHDTYLIIVPTGHCQKSEISYPEQELMLHPEVFCPYLFKYSSLPFLDKVTLYIMGPNSLPSSYEHGNYYVTLPDFPETEPLHLYLTPSGQLSRDQPPPSMSSNLTYLYNPTNPTPTLGGNNLFVATCGPYDQRPNEARPDNLIFTSELFEQNTLLMGSMTLSLRFSSNCTDTDVVVRVSDVYPEPDSRSMLLSDSIVRMRWRHGGSEKKLLIPNEVYELNIELWPTAYLVLAKHRLRVAITSSNYPRFSVNPNNGMDLRHDRVSSWSSSSVHGTMRNRNLQETTSPNEKEWPLINALNTVHLDGSHPSVLTLPRVKDMNMIQQARQRFETFHKQKLEQLVTSMKLQK</sequence>
<evidence type="ECO:0000313" key="4">
    <source>
        <dbReference type="EMBL" id="KAG2387255.1"/>
    </source>
</evidence>
<dbReference type="Pfam" id="PF02129">
    <property type="entry name" value="Peptidase_S15"/>
    <property type="match status" value="1"/>
</dbReference>
<dbReference type="Proteomes" id="UP000816034">
    <property type="component" value="Unassembled WGS sequence"/>
</dbReference>
<evidence type="ECO:0000256" key="1">
    <source>
        <dbReference type="ARBA" id="ARBA00022801"/>
    </source>
</evidence>
<keyword evidence="2" id="KW-0472">Membrane</keyword>
<protein>
    <recommendedName>
        <fullName evidence="3">Xaa-Pro dipeptidyl-peptidase C-terminal domain-containing protein</fullName>
    </recommendedName>
</protein>